<dbReference type="PROSITE" id="PS51257">
    <property type="entry name" value="PROKAR_LIPOPROTEIN"/>
    <property type="match status" value="1"/>
</dbReference>
<name>A0A6G6GJE8_9FLAO</name>
<protein>
    <recommendedName>
        <fullName evidence="3">Lipoprotein</fullName>
    </recommendedName>
</protein>
<sequence length="158" mass="18634">MKNILLLSLILLLLISCSDNRIEKGRYVVLEYEQNTMNWIFEEGVPTELSEKELNEIEKIIEPKISNLLSRRKYYRQYVPVINIDGDKQIWINFLCGNPENDRWKTKPMYVLDGGSCFFQIKVDLSNHLFYDFWINGIAEVQPLHNNAYNTAFTFGFN</sequence>
<reference evidence="1 2" key="1">
    <citation type="submission" date="2020-02" db="EMBL/GenBank/DDBJ databases">
        <title>Complete genome sequence of Flavobacteriaceae bacterium.</title>
        <authorList>
            <person name="Kim S.-J."/>
            <person name="Kim Y.-S."/>
            <person name="Kim K.-H."/>
        </authorList>
    </citation>
    <scope>NUCLEOTIDE SEQUENCE [LARGE SCALE GENOMIC DNA]</scope>
    <source>
        <strain evidence="1 2">RR4-40</strain>
    </source>
</reference>
<keyword evidence="2" id="KW-1185">Reference proteome</keyword>
<dbReference type="KEGG" id="mgel:G5B37_03610"/>
<evidence type="ECO:0008006" key="3">
    <source>
        <dbReference type="Google" id="ProtNLM"/>
    </source>
</evidence>
<organism evidence="1 2">
    <name type="scientific">Rasiella rasia</name>
    <dbReference type="NCBI Taxonomy" id="2744027"/>
    <lineage>
        <taxon>Bacteria</taxon>
        <taxon>Pseudomonadati</taxon>
        <taxon>Bacteroidota</taxon>
        <taxon>Flavobacteriia</taxon>
        <taxon>Flavobacteriales</taxon>
        <taxon>Flavobacteriaceae</taxon>
        <taxon>Rasiella</taxon>
    </lineage>
</organism>
<dbReference type="Proteomes" id="UP000505306">
    <property type="component" value="Chromosome"/>
</dbReference>
<dbReference type="RefSeq" id="WP_164678710.1">
    <property type="nucleotide sequence ID" value="NZ_CP049057.1"/>
</dbReference>
<evidence type="ECO:0000313" key="2">
    <source>
        <dbReference type="Proteomes" id="UP000505306"/>
    </source>
</evidence>
<gene>
    <name evidence="1" type="ORF">G5B37_03610</name>
</gene>
<dbReference type="AlphaFoldDB" id="A0A6G6GJE8"/>
<dbReference type="EMBL" id="CP049057">
    <property type="protein sequence ID" value="QIE58679.1"/>
    <property type="molecule type" value="Genomic_DNA"/>
</dbReference>
<evidence type="ECO:0000313" key="1">
    <source>
        <dbReference type="EMBL" id="QIE58679.1"/>
    </source>
</evidence>
<proteinExistence type="predicted"/>
<accession>A0A6G6GJE8</accession>